<accession>A0A1C3W1Y8</accession>
<proteinExistence type="predicted"/>
<dbReference type="Proteomes" id="UP000186228">
    <property type="component" value="Unassembled WGS sequence"/>
</dbReference>
<dbReference type="Gene3D" id="3.40.50.2000">
    <property type="entry name" value="Glycogen Phosphorylase B"/>
    <property type="match status" value="2"/>
</dbReference>
<dbReference type="EMBL" id="FMAC01000010">
    <property type="protein sequence ID" value="SCB33956.1"/>
    <property type="molecule type" value="Genomic_DNA"/>
</dbReference>
<dbReference type="SUPFAM" id="SSF53756">
    <property type="entry name" value="UDP-Glycosyltransferase/glycogen phosphorylase"/>
    <property type="match status" value="1"/>
</dbReference>
<dbReference type="AlphaFoldDB" id="A0A1C3W1Y8"/>
<keyword evidence="2" id="KW-1185">Reference proteome</keyword>
<gene>
    <name evidence="1" type="ORF">GA0061100_11080</name>
</gene>
<reference evidence="2" key="1">
    <citation type="submission" date="2016-08" db="EMBL/GenBank/DDBJ databases">
        <authorList>
            <person name="Varghese N."/>
            <person name="Submissions Spin"/>
        </authorList>
    </citation>
    <scope>NUCLEOTIDE SEQUENCE [LARGE SCALE GENOMIC DNA]</scope>
    <source>
        <strain evidence="2">CCBAU 57015</strain>
    </source>
</reference>
<organism evidence="1 2">
    <name type="scientific">Rhizobium hainanense</name>
    <dbReference type="NCBI Taxonomy" id="52131"/>
    <lineage>
        <taxon>Bacteria</taxon>
        <taxon>Pseudomonadati</taxon>
        <taxon>Pseudomonadota</taxon>
        <taxon>Alphaproteobacteria</taxon>
        <taxon>Hyphomicrobiales</taxon>
        <taxon>Rhizobiaceae</taxon>
        <taxon>Rhizobium/Agrobacterium group</taxon>
        <taxon>Rhizobium</taxon>
    </lineage>
</organism>
<name>A0A1C3W1Y8_9HYPH</name>
<evidence type="ECO:0000313" key="1">
    <source>
        <dbReference type="EMBL" id="SCB33956.1"/>
    </source>
</evidence>
<sequence>MPNVLILTTYPLVNPRHGGQVRAQNICSQFQAAGWRVLNIAVFEEDSYLEVAPWDVPFPANSPHREFRGKNVMFIGDLQTSKFVRDETNQALILSRIPADLDVVHVEQPWLWPVAAAYRQQVNSKVLLSYGSQNIEHELKRSILNSLAGSSYKDIIEDIINEIMLLEQSATRGADVVMCVSSSDELVHRKWGARQVVVAPNGVEYRSPDRERLEYWRLKFGATKFLIYVGSAHPPNFTHFNDIVGGSLACFPPDAKLVIVGSVSEHIYRECLKGSFSSVNMSRLELLFELSNADLDAVKAIAHGYFLPIPFGGGTNLKTAEALISEKFIVGTRSAFRGFERYIDSPGVHVFESPAEMHKLVQHVFAQDPRKVKNLDSLKPLTWESCIQPMLAAISGRIGAGR</sequence>
<evidence type="ECO:0000313" key="2">
    <source>
        <dbReference type="Proteomes" id="UP000186228"/>
    </source>
</evidence>
<protein>
    <submittedName>
        <fullName evidence="1">Uncharacterized protein</fullName>
    </submittedName>
</protein>
<dbReference type="STRING" id="52131.GA0061100_11080"/>